<keyword evidence="2" id="KW-1185">Reference proteome</keyword>
<gene>
    <name evidence="1" type="ORF">TNCV_2068761</name>
</gene>
<proteinExistence type="predicted"/>
<evidence type="ECO:0000313" key="2">
    <source>
        <dbReference type="Proteomes" id="UP000887159"/>
    </source>
</evidence>
<comment type="caution">
    <text evidence="1">The sequence shown here is derived from an EMBL/GenBank/DDBJ whole genome shotgun (WGS) entry which is preliminary data.</text>
</comment>
<dbReference type="Proteomes" id="UP000887159">
    <property type="component" value="Unassembled WGS sequence"/>
</dbReference>
<evidence type="ECO:0000313" key="1">
    <source>
        <dbReference type="EMBL" id="GFY27255.1"/>
    </source>
</evidence>
<reference evidence="1" key="1">
    <citation type="submission" date="2020-08" db="EMBL/GenBank/DDBJ databases">
        <title>Multicomponent nature underlies the extraordinary mechanical properties of spider dragline silk.</title>
        <authorList>
            <person name="Kono N."/>
            <person name="Nakamura H."/>
            <person name="Mori M."/>
            <person name="Yoshida Y."/>
            <person name="Ohtoshi R."/>
            <person name="Malay A.D."/>
            <person name="Moran D.A.P."/>
            <person name="Tomita M."/>
            <person name="Numata K."/>
            <person name="Arakawa K."/>
        </authorList>
    </citation>
    <scope>NUCLEOTIDE SEQUENCE</scope>
</reference>
<dbReference type="EMBL" id="BMAU01021379">
    <property type="protein sequence ID" value="GFY27255.1"/>
    <property type="molecule type" value="Genomic_DNA"/>
</dbReference>
<dbReference type="AlphaFoldDB" id="A0A8X7BD40"/>
<sequence length="169" mass="19559">MARSYMDEILTSAVLPMLSCRPGAIHWQDNAQHHDSPMNIFKDLMYFLSLPDHQTARQWSPCGAFLESNCRRPRIRLKKLPSCKDYGMIFLQLQLSAHDRRAVKQHESFWRRTSYFRTMRKTTPELAPTLQTTTQTPKAGLLVRTNLMCINSSIRQVFSNTHDTLAASM</sequence>
<name>A0A8X7BD40_TRICX</name>
<protein>
    <submittedName>
        <fullName evidence="1">Uncharacterized protein</fullName>
    </submittedName>
</protein>
<organism evidence="1 2">
    <name type="scientific">Trichonephila clavipes</name>
    <name type="common">Golden silk orbweaver</name>
    <name type="synonym">Nephila clavipes</name>
    <dbReference type="NCBI Taxonomy" id="2585209"/>
    <lineage>
        <taxon>Eukaryota</taxon>
        <taxon>Metazoa</taxon>
        <taxon>Ecdysozoa</taxon>
        <taxon>Arthropoda</taxon>
        <taxon>Chelicerata</taxon>
        <taxon>Arachnida</taxon>
        <taxon>Araneae</taxon>
        <taxon>Araneomorphae</taxon>
        <taxon>Entelegynae</taxon>
        <taxon>Araneoidea</taxon>
        <taxon>Nephilidae</taxon>
        <taxon>Trichonephila</taxon>
    </lineage>
</organism>
<accession>A0A8X7BD40</accession>